<protein>
    <submittedName>
        <fullName evidence="1">Uncharacterized protein</fullName>
    </submittedName>
</protein>
<reference evidence="1" key="1">
    <citation type="submission" date="2015-06" db="EMBL/GenBank/DDBJ databases">
        <title>Carbapenemase-producing Raoultella ornithinolytica.</title>
        <authorList>
            <person name="Sun J."/>
            <person name="Zhang F."/>
        </authorList>
    </citation>
    <scope>NUCLEOTIDE SEQUENCE</scope>
    <source>
        <strain evidence="1">RJ46C</strain>
        <plasmid evidence="1">pRJ46C</plasmid>
    </source>
</reference>
<accession>A0A0M4KQ79</accession>
<name>A0A0M4KQ79_RAOOR</name>
<sequence>MQKIFTLHNPHNRIWYQAKERKGPAIPHIQTTPVQKGKQDSRQNYFNGSSAAAPFQKIALPASIIIWYLVNLTS</sequence>
<geneLocation type="plasmid" evidence="1">
    <name>pRJ46C</name>
</geneLocation>
<dbReference type="AlphaFoldDB" id="A0A0M4KQ79"/>
<dbReference type="EMBL" id="KT225520">
    <property type="protein sequence ID" value="ALD82392.1"/>
    <property type="molecule type" value="Genomic_DNA"/>
</dbReference>
<proteinExistence type="predicted"/>
<evidence type="ECO:0000313" key="1">
    <source>
        <dbReference type="EMBL" id="ALD82392.1"/>
    </source>
</evidence>
<keyword evidence="1" id="KW-0614">Plasmid</keyword>
<organism evidence="1">
    <name type="scientific">Raoultella ornithinolytica</name>
    <name type="common">Klebsiella ornithinolytica</name>
    <dbReference type="NCBI Taxonomy" id="54291"/>
    <lineage>
        <taxon>Bacteria</taxon>
        <taxon>Pseudomonadati</taxon>
        <taxon>Pseudomonadota</taxon>
        <taxon>Gammaproteobacteria</taxon>
        <taxon>Enterobacterales</taxon>
        <taxon>Enterobacteriaceae</taxon>
        <taxon>Klebsiella/Raoultella group</taxon>
        <taxon>Raoultella</taxon>
    </lineage>
</organism>